<evidence type="ECO:0000313" key="6">
    <source>
        <dbReference type="Proteomes" id="UP000546007"/>
    </source>
</evidence>
<protein>
    <submittedName>
        <fullName evidence="5">Beta-glucosidase</fullName>
        <ecNumber evidence="5">3.2.1.21</ecNumber>
    </submittedName>
</protein>
<comment type="similarity">
    <text evidence="1 3">Belongs to the glycosyl hydrolase 3 family.</text>
</comment>
<evidence type="ECO:0000313" key="5">
    <source>
        <dbReference type="EMBL" id="MBB4025339.1"/>
    </source>
</evidence>
<dbReference type="InterPro" id="IPR017853">
    <property type="entry name" value="GH"/>
</dbReference>
<gene>
    <name evidence="5" type="ORF">GGR14_001111</name>
</gene>
<dbReference type="InterPro" id="IPR051915">
    <property type="entry name" value="Cellulose_Degrad_GH3"/>
</dbReference>
<dbReference type="Pfam" id="PF14310">
    <property type="entry name" value="Fn3-like"/>
    <property type="match status" value="1"/>
</dbReference>
<dbReference type="Gene3D" id="3.40.50.1700">
    <property type="entry name" value="Glycoside hydrolase family 3 C-terminal domain"/>
    <property type="match status" value="1"/>
</dbReference>
<dbReference type="Gene3D" id="3.20.20.300">
    <property type="entry name" value="Glycoside hydrolase, family 3, N-terminal domain"/>
    <property type="match status" value="1"/>
</dbReference>
<dbReference type="InterPro" id="IPR001764">
    <property type="entry name" value="Glyco_hydro_3_N"/>
</dbReference>
<dbReference type="AlphaFoldDB" id="A0A7W6MXU0"/>
<dbReference type="EMBL" id="JACIES010000002">
    <property type="protein sequence ID" value="MBB4025339.1"/>
    <property type="molecule type" value="Genomic_DNA"/>
</dbReference>
<dbReference type="FunFam" id="3.40.50.1700:FF:000016">
    <property type="entry name" value="Periplasmic beta-glucosidase, xylosidase/arabinosidase"/>
    <property type="match status" value="1"/>
</dbReference>
<dbReference type="PRINTS" id="PR00133">
    <property type="entry name" value="GLHYDRLASE3"/>
</dbReference>
<evidence type="ECO:0000256" key="3">
    <source>
        <dbReference type="RuleBase" id="RU361161"/>
    </source>
</evidence>
<feature type="domain" description="Fibronectin type III-like" evidence="4">
    <location>
        <begin position="716"/>
        <end position="785"/>
    </location>
</feature>
<dbReference type="InterPro" id="IPR002772">
    <property type="entry name" value="Glyco_hydro_3_C"/>
</dbReference>
<dbReference type="PANTHER" id="PTHR30620">
    <property type="entry name" value="PERIPLASMIC BETA-GLUCOSIDASE-RELATED"/>
    <property type="match status" value="1"/>
</dbReference>
<dbReference type="Pfam" id="PF00933">
    <property type="entry name" value="Glyco_hydro_3"/>
    <property type="match status" value="1"/>
</dbReference>
<comment type="caution">
    <text evidence="5">The sequence shown here is derived from an EMBL/GenBank/DDBJ whole genome shotgun (WGS) entry which is preliminary data.</text>
</comment>
<dbReference type="Pfam" id="PF01915">
    <property type="entry name" value="Glyco_hydro_3_C"/>
    <property type="match status" value="1"/>
</dbReference>
<accession>A0A7W6MXU0</accession>
<reference evidence="5 6" key="1">
    <citation type="submission" date="2020-08" db="EMBL/GenBank/DDBJ databases">
        <title>Genomic Encyclopedia of Type Strains, Phase IV (KMG-IV): sequencing the most valuable type-strain genomes for metagenomic binning, comparative biology and taxonomic classification.</title>
        <authorList>
            <person name="Goeker M."/>
        </authorList>
    </citation>
    <scope>NUCLEOTIDE SEQUENCE [LARGE SCALE GENOMIC DNA]</scope>
    <source>
        <strain evidence="5 6">DSM 105721</strain>
    </source>
</reference>
<dbReference type="InterPro" id="IPR036962">
    <property type="entry name" value="Glyco_hydro_3_N_sf"/>
</dbReference>
<dbReference type="PANTHER" id="PTHR30620:SF123">
    <property type="entry name" value="BETA-XYLOSIDASE"/>
    <property type="match status" value="1"/>
</dbReference>
<dbReference type="InterPro" id="IPR019800">
    <property type="entry name" value="Glyco_hydro_3_AS"/>
</dbReference>
<dbReference type="GO" id="GO:0008422">
    <property type="term" value="F:beta-glucosidase activity"/>
    <property type="evidence" value="ECO:0007669"/>
    <property type="project" value="UniProtKB-EC"/>
</dbReference>
<keyword evidence="2 3" id="KW-0378">Hydrolase</keyword>
<dbReference type="RefSeq" id="WP_124315602.1">
    <property type="nucleotide sequence ID" value="NZ_AP028155.1"/>
</dbReference>
<proteinExistence type="inferred from homology"/>
<dbReference type="InterPro" id="IPR026891">
    <property type="entry name" value="Fn3-like"/>
</dbReference>
<dbReference type="SUPFAM" id="SSF52279">
    <property type="entry name" value="Beta-D-glucan exohydrolase, C-terminal domain"/>
    <property type="match status" value="1"/>
</dbReference>
<dbReference type="InterPro" id="IPR036881">
    <property type="entry name" value="Glyco_hydro_3_C_sf"/>
</dbReference>
<sequence length="797" mass="87846">MRKQKIWLFLVFFLPVISVCGDGVYKKSGKGFRDLNKNGKLDPYENPAESVEVRLQDLLRQMTLEEKVGQLVHTLGWNYYEKDENGQVRLTDLFRSDLKNRYIGCFWATLRADPWTRKTLRTGLSPREAAEMTNAMQRYARDSTRLGIPLFLAEECPHGHMAIGTTVFPTAIGRASTWNTELEERVAEIVALEARLQGGHIGYGPVLDVARELRWSRVEEGYGEDPFLSGSMGSAYVRGLQGGNVGSGENVIATLKHFTAYGVPEGGHNAGMAHVGVRELLTELSYPFEMAVKAGALSLMTAYNEVDGIPCTANPFLTNQLLRDQWGFAGFVVSDLYSIDGLISQRVAASREEAGILALRSGVDSDLGGNCFSTDLVKACREGRLAEADIDRAVSRILRLKFKMGLFDNPYVKVKKAEKLIGTPGHREVAREVARQSVVLLKNENQLLPLSKEVKRVAVIGPNADNVYNQLGDYTAPQAPGSVITVLEGIRQKLPGAEVCYVKGCAVRDTLDTSIGEACETAKNSDVVVVVLGGSSARDFETDFLETGAAVANERKESDMESGEGFDRIGLSLMGKQVELLKTLYATGKPVVLVMIQGRPLELNWAAEHIPAILTAWYPGGEGGRAIADVLFGDYNPAGRLPLSYPRHVGQLPVYYNHKSAGRHDYVEGTAAPLYPFGYGLSYTTFVYEGIDVRVEGDSVRVSVDVKNVGGRAGDEVVQLYLRDEQASVVTPFMQLKAFQRVHLTSGESRRVEFVLTGEHLRVLDASLNWRVEPGWFTVMIGASSQDIRQRTRFRID</sequence>
<dbReference type="SMART" id="SM01217">
    <property type="entry name" value="Fn3_like"/>
    <property type="match status" value="1"/>
</dbReference>
<dbReference type="GeneID" id="93099444"/>
<evidence type="ECO:0000256" key="1">
    <source>
        <dbReference type="ARBA" id="ARBA00005336"/>
    </source>
</evidence>
<organism evidence="5 6">
    <name type="scientific">Butyricimonas faecihominis</name>
    <dbReference type="NCBI Taxonomy" id="1472416"/>
    <lineage>
        <taxon>Bacteria</taxon>
        <taxon>Pseudomonadati</taxon>
        <taxon>Bacteroidota</taxon>
        <taxon>Bacteroidia</taxon>
        <taxon>Bacteroidales</taxon>
        <taxon>Odoribacteraceae</taxon>
        <taxon>Butyricimonas</taxon>
    </lineage>
</organism>
<dbReference type="EC" id="3.2.1.21" evidence="5"/>
<dbReference type="InterPro" id="IPR013783">
    <property type="entry name" value="Ig-like_fold"/>
</dbReference>
<dbReference type="GO" id="GO:0009251">
    <property type="term" value="P:glucan catabolic process"/>
    <property type="evidence" value="ECO:0007669"/>
    <property type="project" value="TreeGrafter"/>
</dbReference>
<name>A0A7W6MXU0_9BACT</name>
<evidence type="ECO:0000259" key="4">
    <source>
        <dbReference type="SMART" id="SM01217"/>
    </source>
</evidence>
<dbReference type="SUPFAM" id="SSF51445">
    <property type="entry name" value="(Trans)glycosidases"/>
    <property type="match status" value="1"/>
</dbReference>
<dbReference type="PROSITE" id="PS00775">
    <property type="entry name" value="GLYCOSYL_HYDROL_F3"/>
    <property type="match status" value="1"/>
</dbReference>
<evidence type="ECO:0000256" key="2">
    <source>
        <dbReference type="ARBA" id="ARBA00022801"/>
    </source>
</evidence>
<dbReference type="OrthoDB" id="9805821at2"/>
<dbReference type="Gene3D" id="2.60.40.10">
    <property type="entry name" value="Immunoglobulins"/>
    <property type="match status" value="1"/>
</dbReference>
<dbReference type="Proteomes" id="UP000546007">
    <property type="component" value="Unassembled WGS sequence"/>
</dbReference>
<keyword evidence="3 5" id="KW-0326">Glycosidase</keyword>
<dbReference type="FunFam" id="2.60.40.10:FF:000495">
    <property type="entry name" value="Periplasmic beta-glucosidase"/>
    <property type="match status" value="1"/>
</dbReference>
<keyword evidence="6" id="KW-1185">Reference proteome</keyword>